<keyword evidence="2" id="KW-0472">Membrane</keyword>
<name>A0ABT3XX69_9FLAO</name>
<keyword evidence="2" id="KW-0812">Transmembrane</keyword>
<feature type="transmembrane region" description="Helical" evidence="2">
    <location>
        <begin position="36"/>
        <end position="53"/>
    </location>
</feature>
<feature type="compositionally biased region" description="Basic and acidic residues" evidence="1">
    <location>
        <begin position="14"/>
        <end position="24"/>
    </location>
</feature>
<sequence>MLFFPGGDITTAESKSKNKTKDPKVWVGEAPKSHKIAWAIAGIIGFIISMNIFKI</sequence>
<protein>
    <submittedName>
        <fullName evidence="3">Uncharacterized protein</fullName>
    </submittedName>
</protein>
<keyword evidence="2" id="KW-1133">Transmembrane helix</keyword>
<evidence type="ECO:0000256" key="2">
    <source>
        <dbReference type="SAM" id="Phobius"/>
    </source>
</evidence>
<proteinExistence type="predicted"/>
<evidence type="ECO:0000313" key="4">
    <source>
        <dbReference type="Proteomes" id="UP001073122"/>
    </source>
</evidence>
<evidence type="ECO:0000256" key="1">
    <source>
        <dbReference type="SAM" id="MobiDB-lite"/>
    </source>
</evidence>
<keyword evidence="4" id="KW-1185">Reference proteome</keyword>
<feature type="region of interest" description="Disordered" evidence="1">
    <location>
        <begin position="1"/>
        <end position="24"/>
    </location>
</feature>
<organism evidence="3 4">
    <name type="scientific">Chryseobacterium formosus</name>
    <dbReference type="NCBI Taxonomy" id="1537363"/>
    <lineage>
        <taxon>Bacteria</taxon>
        <taxon>Pseudomonadati</taxon>
        <taxon>Bacteroidota</taxon>
        <taxon>Flavobacteriia</taxon>
        <taxon>Flavobacteriales</taxon>
        <taxon>Weeksellaceae</taxon>
        <taxon>Chryseobacterium group</taxon>
        <taxon>Chryseobacterium</taxon>
    </lineage>
</organism>
<dbReference type="RefSeq" id="WP_267267508.1">
    <property type="nucleotide sequence ID" value="NZ_JAOVZW010000031.1"/>
</dbReference>
<gene>
    <name evidence="3" type="ORF">OF897_20375</name>
</gene>
<accession>A0ABT3XX69</accession>
<dbReference type="EMBL" id="JAOVZW010000031">
    <property type="protein sequence ID" value="MCX8526277.1"/>
    <property type="molecule type" value="Genomic_DNA"/>
</dbReference>
<evidence type="ECO:0000313" key="3">
    <source>
        <dbReference type="EMBL" id="MCX8526277.1"/>
    </source>
</evidence>
<reference evidence="3" key="1">
    <citation type="submission" date="2022-10" db="EMBL/GenBank/DDBJ databases">
        <title>Chryseobacterium sp. nov., a novel bacterial species.</title>
        <authorList>
            <person name="Cao Y."/>
        </authorList>
    </citation>
    <scope>NUCLEOTIDE SEQUENCE</scope>
    <source>
        <strain evidence="3">CCTCC AB2015118</strain>
    </source>
</reference>
<dbReference type="Proteomes" id="UP001073122">
    <property type="component" value="Unassembled WGS sequence"/>
</dbReference>
<comment type="caution">
    <text evidence="3">The sequence shown here is derived from an EMBL/GenBank/DDBJ whole genome shotgun (WGS) entry which is preliminary data.</text>
</comment>